<protein>
    <recommendedName>
        <fullName evidence="9">Hly-III-related</fullName>
    </recommendedName>
</protein>
<gene>
    <name evidence="7" type="ORF">FRX48_01075</name>
</gene>
<dbReference type="AlphaFoldDB" id="A0A5M8Q564"/>
<evidence type="ECO:0000256" key="6">
    <source>
        <dbReference type="SAM" id="Phobius"/>
    </source>
</evidence>
<proteinExistence type="predicted"/>
<evidence type="ECO:0008006" key="9">
    <source>
        <dbReference type="Google" id="ProtNLM"/>
    </source>
</evidence>
<dbReference type="GO" id="GO:0006882">
    <property type="term" value="P:intracellular zinc ion homeostasis"/>
    <property type="evidence" value="ECO:0007669"/>
    <property type="project" value="TreeGrafter"/>
</dbReference>
<keyword evidence="2 6" id="KW-0812">Transmembrane</keyword>
<feature type="binding site" evidence="5">
    <location>
        <position position="317"/>
    </location>
    <ligand>
        <name>Zn(2+)</name>
        <dbReference type="ChEBI" id="CHEBI:29105"/>
    </ligand>
</feature>
<evidence type="ECO:0000256" key="3">
    <source>
        <dbReference type="ARBA" id="ARBA00022989"/>
    </source>
</evidence>
<organism evidence="7 8">
    <name type="scientific">Lasallia pustulata</name>
    <dbReference type="NCBI Taxonomy" id="136370"/>
    <lineage>
        <taxon>Eukaryota</taxon>
        <taxon>Fungi</taxon>
        <taxon>Dikarya</taxon>
        <taxon>Ascomycota</taxon>
        <taxon>Pezizomycotina</taxon>
        <taxon>Lecanoromycetes</taxon>
        <taxon>OSLEUM clade</taxon>
        <taxon>Umbilicariomycetidae</taxon>
        <taxon>Umbilicariales</taxon>
        <taxon>Umbilicariaceae</taxon>
        <taxon>Lasallia</taxon>
    </lineage>
</organism>
<evidence type="ECO:0000256" key="2">
    <source>
        <dbReference type="ARBA" id="ARBA00022692"/>
    </source>
</evidence>
<feature type="binding site" evidence="5">
    <location>
        <position position="168"/>
    </location>
    <ligand>
        <name>Zn(2+)</name>
        <dbReference type="ChEBI" id="CHEBI:29105"/>
    </ligand>
</feature>
<evidence type="ECO:0000256" key="4">
    <source>
        <dbReference type="ARBA" id="ARBA00023136"/>
    </source>
</evidence>
<feature type="binding site" evidence="5">
    <location>
        <position position="313"/>
    </location>
    <ligand>
        <name>Zn(2+)</name>
        <dbReference type="ChEBI" id="CHEBI:29105"/>
    </ligand>
</feature>
<evidence type="ECO:0000313" key="8">
    <source>
        <dbReference type="Proteomes" id="UP000324767"/>
    </source>
</evidence>
<feature type="transmembrane region" description="Helical" evidence="6">
    <location>
        <begin position="115"/>
        <end position="136"/>
    </location>
</feature>
<dbReference type="Pfam" id="PF03006">
    <property type="entry name" value="HlyIII"/>
    <property type="match status" value="1"/>
</dbReference>
<dbReference type="GO" id="GO:0016020">
    <property type="term" value="C:membrane"/>
    <property type="evidence" value="ECO:0007669"/>
    <property type="project" value="UniProtKB-SubCell"/>
</dbReference>
<feature type="transmembrane region" description="Helical" evidence="6">
    <location>
        <begin position="187"/>
        <end position="206"/>
    </location>
</feature>
<dbReference type="GO" id="GO:0038023">
    <property type="term" value="F:signaling receptor activity"/>
    <property type="evidence" value="ECO:0007669"/>
    <property type="project" value="TreeGrafter"/>
</dbReference>
<feature type="transmembrane region" description="Helical" evidence="6">
    <location>
        <begin position="243"/>
        <end position="264"/>
    </location>
</feature>
<feature type="transmembrane region" description="Helical" evidence="6">
    <location>
        <begin position="148"/>
        <end position="167"/>
    </location>
</feature>
<dbReference type="InterPro" id="IPR004254">
    <property type="entry name" value="AdipoR/HlyIII-related"/>
</dbReference>
<keyword evidence="5" id="KW-0479">Metal-binding</keyword>
<comment type="caution">
    <text evidence="7">The sequence shown here is derived from an EMBL/GenBank/DDBJ whole genome shotgun (WGS) entry which is preliminary data.</text>
</comment>
<keyword evidence="3 6" id="KW-1133">Transmembrane helix</keyword>
<dbReference type="PANTHER" id="PTHR20855">
    <property type="entry name" value="ADIPOR/PROGESTIN RECEPTOR-RELATED"/>
    <property type="match status" value="1"/>
</dbReference>
<keyword evidence="4 6" id="KW-0472">Membrane</keyword>
<comment type="subcellular location">
    <subcellularLocation>
        <location evidence="1">Membrane</location>
        <topology evidence="1">Multi-pass membrane protein</topology>
    </subcellularLocation>
</comment>
<evidence type="ECO:0000256" key="1">
    <source>
        <dbReference type="ARBA" id="ARBA00004141"/>
    </source>
</evidence>
<dbReference type="PANTHER" id="PTHR20855:SF130">
    <property type="entry name" value="HAEMOLYSIN-III FAMILY PROTEIN"/>
    <property type="match status" value="1"/>
</dbReference>
<feature type="transmembrane region" description="Helical" evidence="6">
    <location>
        <begin position="213"/>
        <end position="231"/>
    </location>
</feature>
<dbReference type="OrthoDB" id="529367at2759"/>
<feature type="transmembrane region" description="Helical" evidence="6">
    <location>
        <begin position="315"/>
        <end position="335"/>
    </location>
</feature>
<keyword evidence="5" id="KW-0862">Zinc</keyword>
<accession>A0A5M8Q564</accession>
<sequence length="340" mass="37296">MSSTMTLSSVPSAALEIAEVSPEAARSLKSLLEDASLTIPSIEAVASTLQTSVSQAAHASHEIAASIEHILHFKDLPQWMQIDPYIQQGYRRQLDSFRACFWSLFYTHNELVNTWSHLLPAFFYLALLLGTDYSVFLGGAKVSTPDNLAFQTYVAGTAGCLLLSAFFHATNAHSEDVVRRFLKLDYLGITLSISVTCISSTYFGLYGDPTLQALYITMTVICASAVFRAVLDPEMDGPAAAGWRAVLFIALAGSGFTPVGHKAVTDGVDSLQGFPLFSLMLMSLSYLVGTVIYITHVPEKYWPGRFDIWGASHQIFHFMVAVGQVVYLLGLKEVLQMHYL</sequence>
<dbReference type="Proteomes" id="UP000324767">
    <property type="component" value="Unassembled WGS sequence"/>
</dbReference>
<reference evidence="7 8" key="1">
    <citation type="submission" date="2019-09" db="EMBL/GenBank/DDBJ databases">
        <title>The hologenome of the rock-dwelling lichen Lasallia pustulata.</title>
        <authorList>
            <person name="Greshake Tzovaras B."/>
            <person name="Segers F."/>
            <person name="Bicker A."/>
            <person name="Dal Grande F."/>
            <person name="Otte J."/>
            <person name="Hankeln T."/>
            <person name="Schmitt I."/>
            <person name="Ebersberger I."/>
        </authorList>
    </citation>
    <scope>NUCLEOTIDE SEQUENCE [LARGE SCALE GENOMIC DNA]</scope>
    <source>
        <strain evidence="7">A1-1</strain>
    </source>
</reference>
<evidence type="ECO:0000313" key="7">
    <source>
        <dbReference type="EMBL" id="KAA6416355.1"/>
    </source>
</evidence>
<name>A0A5M8Q564_9LECA</name>
<feature type="transmembrane region" description="Helical" evidence="6">
    <location>
        <begin position="276"/>
        <end position="295"/>
    </location>
</feature>
<dbReference type="EMBL" id="VXIT01000001">
    <property type="protein sequence ID" value="KAA6416355.1"/>
    <property type="molecule type" value="Genomic_DNA"/>
</dbReference>
<dbReference type="GO" id="GO:0046872">
    <property type="term" value="F:metal ion binding"/>
    <property type="evidence" value="ECO:0007669"/>
    <property type="project" value="UniProtKB-KW"/>
</dbReference>
<evidence type="ECO:0000256" key="5">
    <source>
        <dbReference type="PIRSR" id="PIRSR604254-1"/>
    </source>
</evidence>